<proteinExistence type="predicted"/>
<keyword evidence="6" id="KW-1185">Reference proteome</keyword>
<evidence type="ECO:0000259" key="4">
    <source>
        <dbReference type="PROSITE" id="PS51118"/>
    </source>
</evidence>
<dbReference type="InterPro" id="IPR036390">
    <property type="entry name" value="WH_DNA-bd_sf"/>
</dbReference>
<dbReference type="STRING" id="1423777.FD46_GL001104"/>
<keyword evidence="1" id="KW-0805">Transcription regulation</keyword>
<dbReference type="Pfam" id="PF01638">
    <property type="entry name" value="HxlR"/>
    <property type="match status" value="1"/>
</dbReference>
<dbReference type="InterPro" id="IPR002577">
    <property type="entry name" value="HTH_HxlR"/>
</dbReference>
<dbReference type="InterPro" id="IPR036388">
    <property type="entry name" value="WH-like_DNA-bd_sf"/>
</dbReference>
<dbReference type="Gene3D" id="1.10.10.10">
    <property type="entry name" value="Winged helix-like DNA-binding domain superfamily/Winged helix DNA-binding domain"/>
    <property type="match status" value="1"/>
</dbReference>
<keyword evidence="3" id="KW-0804">Transcription</keyword>
<dbReference type="PROSITE" id="PS51118">
    <property type="entry name" value="HTH_HXLR"/>
    <property type="match status" value="1"/>
</dbReference>
<evidence type="ECO:0000313" key="6">
    <source>
        <dbReference type="Proteomes" id="UP000051686"/>
    </source>
</evidence>
<dbReference type="GO" id="GO:0003677">
    <property type="term" value="F:DNA binding"/>
    <property type="evidence" value="ECO:0007669"/>
    <property type="project" value="UniProtKB-KW"/>
</dbReference>
<accession>A0A0R1MIN6</accession>
<dbReference type="PANTHER" id="PTHR33204">
    <property type="entry name" value="TRANSCRIPTIONAL REGULATOR, MARR FAMILY"/>
    <property type="match status" value="1"/>
</dbReference>
<dbReference type="PATRIC" id="fig|1423777.3.peg.1138"/>
<dbReference type="EMBL" id="AZEH01000034">
    <property type="protein sequence ID" value="KRL05154.1"/>
    <property type="molecule type" value="Genomic_DNA"/>
</dbReference>
<dbReference type="PANTHER" id="PTHR33204:SF29">
    <property type="entry name" value="TRANSCRIPTIONAL REGULATOR"/>
    <property type="match status" value="1"/>
</dbReference>
<evidence type="ECO:0000256" key="3">
    <source>
        <dbReference type="ARBA" id="ARBA00023163"/>
    </source>
</evidence>
<feature type="domain" description="HTH hxlR-type" evidence="4">
    <location>
        <begin position="1"/>
        <end position="57"/>
    </location>
</feature>
<gene>
    <name evidence="5" type="ORF">FD46_GL001104</name>
</gene>
<sequence length="61" mass="7146">MLAIQLKELESDGVIEKKIYPVTPPKTDYKLTEFGETLIPVIQSMEKWGNYYNQRVDENIK</sequence>
<reference evidence="5 6" key="1">
    <citation type="journal article" date="2015" name="Genome Announc.">
        <title>Expanding the biotechnology potential of lactobacilli through comparative genomics of 213 strains and associated genera.</title>
        <authorList>
            <person name="Sun Z."/>
            <person name="Harris H.M."/>
            <person name="McCann A."/>
            <person name="Guo C."/>
            <person name="Argimon S."/>
            <person name="Zhang W."/>
            <person name="Yang X."/>
            <person name="Jeffery I.B."/>
            <person name="Cooney J.C."/>
            <person name="Kagawa T.F."/>
            <person name="Liu W."/>
            <person name="Song Y."/>
            <person name="Salvetti E."/>
            <person name="Wrobel A."/>
            <person name="Rasinkangas P."/>
            <person name="Parkhill J."/>
            <person name="Rea M.C."/>
            <person name="O'Sullivan O."/>
            <person name="Ritari J."/>
            <person name="Douillard F.P."/>
            <person name="Paul Ross R."/>
            <person name="Yang R."/>
            <person name="Briner A.E."/>
            <person name="Felis G.E."/>
            <person name="de Vos W.M."/>
            <person name="Barrangou R."/>
            <person name="Klaenhammer T.R."/>
            <person name="Caufield P.W."/>
            <person name="Cui Y."/>
            <person name="Zhang H."/>
            <person name="O'Toole P.W."/>
        </authorList>
    </citation>
    <scope>NUCLEOTIDE SEQUENCE [LARGE SCALE GENOMIC DNA]</scope>
    <source>
        <strain evidence="5 6">DSM 19972</strain>
    </source>
</reference>
<keyword evidence="2" id="KW-0238">DNA-binding</keyword>
<evidence type="ECO:0000256" key="2">
    <source>
        <dbReference type="ARBA" id="ARBA00023125"/>
    </source>
</evidence>
<name>A0A0R1MIN6_9LACO</name>
<organism evidence="5 6">
    <name type="scientific">Liquorilactobacillus oeni DSM 19972</name>
    <dbReference type="NCBI Taxonomy" id="1423777"/>
    <lineage>
        <taxon>Bacteria</taxon>
        <taxon>Bacillati</taxon>
        <taxon>Bacillota</taxon>
        <taxon>Bacilli</taxon>
        <taxon>Lactobacillales</taxon>
        <taxon>Lactobacillaceae</taxon>
        <taxon>Liquorilactobacillus</taxon>
    </lineage>
</organism>
<dbReference type="Proteomes" id="UP000051686">
    <property type="component" value="Unassembled WGS sequence"/>
</dbReference>
<evidence type="ECO:0000256" key="1">
    <source>
        <dbReference type="ARBA" id="ARBA00023015"/>
    </source>
</evidence>
<protein>
    <recommendedName>
        <fullName evidence="4">HTH hxlR-type domain-containing protein</fullName>
    </recommendedName>
</protein>
<comment type="caution">
    <text evidence="5">The sequence shown here is derived from an EMBL/GenBank/DDBJ whole genome shotgun (WGS) entry which is preliminary data.</text>
</comment>
<evidence type="ECO:0000313" key="5">
    <source>
        <dbReference type="EMBL" id="KRL05154.1"/>
    </source>
</evidence>
<dbReference type="SUPFAM" id="SSF46785">
    <property type="entry name" value="Winged helix' DNA-binding domain"/>
    <property type="match status" value="1"/>
</dbReference>
<dbReference type="AlphaFoldDB" id="A0A0R1MIN6"/>